<dbReference type="EC" id="2.1.1.-" evidence="10"/>
<dbReference type="AlphaFoldDB" id="A0A6J1S105"/>
<dbReference type="Pfam" id="PF01937">
    <property type="entry name" value="ARMT1-like_dom"/>
    <property type="match status" value="1"/>
</dbReference>
<gene>
    <name evidence="13" type="primary">LOC113204055</name>
</gene>
<dbReference type="Gene3D" id="1.20.930.60">
    <property type="match status" value="1"/>
</dbReference>
<dbReference type="FunFam" id="1.20.930.60:FF:000002">
    <property type="entry name" value="Protein-glutamate O-methyltransferase C1393.13"/>
    <property type="match status" value="1"/>
</dbReference>
<dbReference type="GO" id="GO:0005634">
    <property type="term" value="C:nucleus"/>
    <property type="evidence" value="ECO:0007669"/>
    <property type="project" value="TreeGrafter"/>
</dbReference>
<evidence type="ECO:0000256" key="7">
    <source>
        <dbReference type="ARBA" id="ARBA00023211"/>
    </source>
</evidence>
<comment type="catalytic activity">
    <reaction evidence="1 10">
        <text>L-glutamyl-[protein] + S-adenosyl-L-methionine = [protein]-L-glutamate 5-O-methyl ester + S-adenosyl-L-homocysteine</text>
        <dbReference type="Rhea" id="RHEA:24452"/>
        <dbReference type="Rhea" id="RHEA-COMP:10208"/>
        <dbReference type="Rhea" id="RHEA-COMP:10311"/>
        <dbReference type="ChEBI" id="CHEBI:29973"/>
        <dbReference type="ChEBI" id="CHEBI:57856"/>
        <dbReference type="ChEBI" id="CHEBI:59789"/>
        <dbReference type="ChEBI" id="CHEBI:82795"/>
    </reaction>
</comment>
<evidence type="ECO:0000256" key="3">
    <source>
        <dbReference type="ARBA" id="ARBA00009519"/>
    </source>
</evidence>
<dbReference type="Proteomes" id="UP000504606">
    <property type="component" value="Unplaced"/>
</dbReference>
<keyword evidence="4" id="KW-0533">Nickel</keyword>
<feature type="domain" description="Damage-control phosphatase ARMT1-like metal-binding" evidence="11">
    <location>
        <begin position="35"/>
        <end position="422"/>
    </location>
</feature>
<evidence type="ECO:0000256" key="9">
    <source>
        <dbReference type="ARBA" id="ARBA00048809"/>
    </source>
</evidence>
<evidence type="ECO:0000256" key="10">
    <source>
        <dbReference type="RuleBase" id="RU367030"/>
    </source>
</evidence>
<dbReference type="GO" id="GO:0032259">
    <property type="term" value="P:methylation"/>
    <property type="evidence" value="ECO:0007669"/>
    <property type="project" value="UniProtKB-KW"/>
</dbReference>
<dbReference type="GO" id="GO:0030643">
    <property type="term" value="P:intracellular phosphate ion homeostasis"/>
    <property type="evidence" value="ECO:0007669"/>
    <property type="project" value="UniProtKB-ARBA"/>
</dbReference>
<dbReference type="FunFam" id="3.40.50.10880:FF:000005">
    <property type="entry name" value="DUF89-domain-containing protein"/>
    <property type="match status" value="1"/>
</dbReference>
<evidence type="ECO:0000313" key="13">
    <source>
        <dbReference type="RefSeq" id="XP_026274839.1"/>
    </source>
</evidence>
<dbReference type="RefSeq" id="XP_026274839.1">
    <property type="nucleotide sequence ID" value="XM_026419054.2"/>
</dbReference>
<dbReference type="PANTHER" id="PTHR12260:SF6">
    <property type="entry name" value="DAMAGE-CONTROL PHOSPHATASE ARMT1"/>
    <property type="match status" value="1"/>
</dbReference>
<comment type="catalytic activity">
    <reaction evidence="2 10">
        <text>beta-D-fructose 1-phosphate + H2O = D-fructose + phosphate</text>
        <dbReference type="Rhea" id="RHEA:35603"/>
        <dbReference type="ChEBI" id="CHEBI:15377"/>
        <dbReference type="ChEBI" id="CHEBI:37721"/>
        <dbReference type="ChEBI" id="CHEBI:43474"/>
        <dbReference type="ChEBI" id="CHEBI:138881"/>
    </reaction>
</comment>
<keyword evidence="7 10" id="KW-0464">Manganese</keyword>
<keyword evidence="12" id="KW-1185">Reference proteome</keyword>
<dbReference type="GeneID" id="113204055"/>
<evidence type="ECO:0000256" key="5">
    <source>
        <dbReference type="ARBA" id="ARBA00022723"/>
    </source>
</evidence>
<dbReference type="GO" id="GO:0051998">
    <property type="term" value="F:protein carboxyl O-methyltransferase activity"/>
    <property type="evidence" value="ECO:0007669"/>
    <property type="project" value="UniProtKB-UniRule"/>
</dbReference>
<comment type="similarity">
    <text evidence="3 10">Belongs to the damage-control phosphatase family. Sugar phosphate phosphatase III subfamily.</text>
</comment>
<dbReference type="GO" id="GO:0006974">
    <property type="term" value="P:DNA damage response"/>
    <property type="evidence" value="ECO:0007669"/>
    <property type="project" value="TreeGrafter"/>
</dbReference>
<comment type="cofactor">
    <cofactor evidence="10">
        <name>Mn(2+)</name>
        <dbReference type="ChEBI" id="CHEBI:29035"/>
    </cofactor>
    <cofactor evidence="10">
        <name>Ni(2+)</name>
        <dbReference type="ChEBI" id="CHEBI:49786"/>
    </cofactor>
</comment>
<evidence type="ECO:0000313" key="12">
    <source>
        <dbReference type="Proteomes" id="UP000504606"/>
    </source>
</evidence>
<dbReference type="PANTHER" id="PTHR12260">
    <property type="entry name" value="DAMAGE-CONTROL PHOSPHATASE ARMT1"/>
    <property type="match status" value="1"/>
</dbReference>
<reference evidence="13" key="1">
    <citation type="submission" date="2025-08" db="UniProtKB">
        <authorList>
            <consortium name="RefSeq"/>
        </authorList>
    </citation>
    <scope>IDENTIFICATION</scope>
    <source>
        <tissue evidence="13">Whole organism</tissue>
    </source>
</reference>
<dbReference type="OrthoDB" id="541375at2759"/>
<dbReference type="Gene3D" id="3.40.50.10880">
    <property type="entry name" value="Uncharacterised protein PF01937, DUF89, domain 3"/>
    <property type="match status" value="1"/>
</dbReference>
<dbReference type="GO" id="GO:0016791">
    <property type="term" value="F:phosphatase activity"/>
    <property type="evidence" value="ECO:0007669"/>
    <property type="project" value="TreeGrafter"/>
</dbReference>
<comment type="catalytic activity">
    <reaction evidence="9 10">
        <text>beta-D-fructose 6-phosphate = dihydroxyacetone + D-glyceraldehyde 3-phosphate</text>
        <dbReference type="Rhea" id="RHEA:28002"/>
        <dbReference type="ChEBI" id="CHEBI:16016"/>
        <dbReference type="ChEBI" id="CHEBI:57634"/>
        <dbReference type="ChEBI" id="CHEBI:59776"/>
    </reaction>
</comment>
<evidence type="ECO:0000256" key="1">
    <source>
        <dbReference type="ARBA" id="ARBA00000807"/>
    </source>
</evidence>
<name>A0A6J1S105_FRAOC</name>
<dbReference type="KEGG" id="foc:113204055"/>
<accession>A0A6J1S105</accession>
<sequence>MAARQTSVSEECIDMVTPWNEYLSAKYKRSFAYHTVRNRLPVTVTQVLDHLSRKKEELAQSLGEVSREEVKQIIGYFSKLKNEMQTNKPLTPFNSNEVDEKSWNDFLKNSEDSLGRPLLWFADVWLHIECYLYRRIREAFALTQHFHNYDPFRHQKEDAFPGSLQAIAVVGTHLVKVCSSMASADTEKYVVQFLKLSLWGNRCDLSISGGKEIAQVADPLEMISQLDNLILANDLPKVWDVLCKEPSSRVIDIIFDNSGYELFTDLCIAHLLIKLKLADKVRFHAKRVPWFISDVMEHDFNWLIDEMGKQSATPSLLELSKEWKSYLSSGCWSLFDEPFWTLPYSYDCMKDVDTELYNSFKESKLLIFKGDLNYRKLVGDMNWPHTEEFTVALRGFTPAPLVSLRTIKADVVVGLKPGTAEEVAKVDDDWLTTGKYAVVSCFC</sequence>
<dbReference type="InterPro" id="IPR002791">
    <property type="entry name" value="ARMT1-like_metal-bd"/>
</dbReference>
<keyword evidence="6 10" id="KW-0378">Hydrolase</keyword>
<protein>
    <recommendedName>
        <fullName evidence="10">Sugar phosphate phosphatase</fullName>
        <ecNumber evidence="10">2.1.1.-</ecNumber>
        <ecNumber evidence="10">3.1.3.-</ecNumber>
    </recommendedName>
</protein>
<comment type="domain">
    <text evidence="10">Subfamily III proteins have a conserved RTxK motif about 40-50 residues from the C-terminus; the threonine may be replaced by serine or cysteine.</text>
</comment>
<dbReference type="GO" id="GO:0046872">
    <property type="term" value="F:metal ion binding"/>
    <property type="evidence" value="ECO:0007669"/>
    <property type="project" value="UniProtKB-UniRule"/>
</dbReference>
<keyword evidence="10" id="KW-0808">Transferase</keyword>
<evidence type="ECO:0000259" key="11">
    <source>
        <dbReference type="Pfam" id="PF01937"/>
    </source>
</evidence>
<dbReference type="InterPro" id="IPR036075">
    <property type="entry name" value="ARMT-1-like_metal-bd_sf"/>
</dbReference>
<dbReference type="EC" id="3.1.3.-" evidence="10"/>
<dbReference type="InterPro" id="IPR039763">
    <property type="entry name" value="ARMT1"/>
</dbReference>
<proteinExistence type="inferred from homology"/>
<dbReference type="SUPFAM" id="SSF111321">
    <property type="entry name" value="AF1104-like"/>
    <property type="match status" value="1"/>
</dbReference>
<evidence type="ECO:0000256" key="4">
    <source>
        <dbReference type="ARBA" id="ARBA00022596"/>
    </source>
</evidence>
<keyword evidence="5 10" id="KW-0479">Metal-binding</keyword>
<evidence type="ECO:0000256" key="2">
    <source>
        <dbReference type="ARBA" id="ARBA00001326"/>
    </source>
</evidence>
<dbReference type="GO" id="GO:0016462">
    <property type="term" value="F:pyrophosphatase activity"/>
    <property type="evidence" value="ECO:0007669"/>
    <property type="project" value="UniProtKB-ARBA"/>
</dbReference>
<keyword evidence="10" id="KW-0489">Methyltransferase</keyword>
<organism evidence="12 13">
    <name type="scientific">Frankliniella occidentalis</name>
    <name type="common">Western flower thrips</name>
    <name type="synonym">Euthrips occidentalis</name>
    <dbReference type="NCBI Taxonomy" id="133901"/>
    <lineage>
        <taxon>Eukaryota</taxon>
        <taxon>Metazoa</taxon>
        <taxon>Ecdysozoa</taxon>
        <taxon>Arthropoda</taxon>
        <taxon>Hexapoda</taxon>
        <taxon>Insecta</taxon>
        <taxon>Pterygota</taxon>
        <taxon>Neoptera</taxon>
        <taxon>Paraneoptera</taxon>
        <taxon>Thysanoptera</taxon>
        <taxon>Terebrantia</taxon>
        <taxon>Thripoidea</taxon>
        <taxon>Thripidae</taxon>
        <taxon>Frankliniella</taxon>
    </lineage>
</organism>
<evidence type="ECO:0000256" key="8">
    <source>
        <dbReference type="ARBA" id="ARBA00045980"/>
    </source>
</evidence>
<comment type="function">
    <text evidence="8 10">Metal-dependent phosphatase that shows phosphatase activity against several substrates, including fructose-1-phosphate and fructose-6-phosphate. Its preference for fructose-1-phosphate, a strong glycating agent that causes DNA damage rather than a canonical yeast metabolite, suggests a damage-control function in hexose phosphate metabolism. Has also been shown to have O-methyltransferase activity that methylates glutamate residues of target proteins to form gamma-glutamyl methyl ester residues. Possibly methylates PCNA, suggesting it is involved in the DNA damage response.</text>
</comment>
<evidence type="ECO:0000256" key="6">
    <source>
        <dbReference type="ARBA" id="ARBA00022801"/>
    </source>
</evidence>